<feature type="transmembrane region" description="Helical" evidence="3">
    <location>
        <begin position="169"/>
        <end position="189"/>
    </location>
</feature>
<dbReference type="InterPro" id="IPR051310">
    <property type="entry name" value="MCP_chemotaxis"/>
</dbReference>
<dbReference type="CDD" id="cd00130">
    <property type="entry name" value="PAS"/>
    <property type="match status" value="1"/>
</dbReference>
<dbReference type="SUPFAM" id="SSF55785">
    <property type="entry name" value="PYP-like sensor domain (PAS domain)"/>
    <property type="match status" value="1"/>
</dbReference>
<evidence type="ECO:0000313" key="7">
    <source>
        <dbReference type="EMBL" id="MYM40692.1"/>
    </source>
</evidence>
<sequence length="560" mass="60097">MRLNHPVTQHEYVMEDGKTIVSSTDLRGNINYANQYFIHVSGYTEQELLGAPQNILRHPDMPPEAFADMWQTIQSGTPWTGMVKNRRKNGDFYWVLANVTPVIEGGKPVGYLSVRTKPERDQIVAAEKLYREIREGNPRKLRIVHGRAIRSFWWTRAREAVRMSLDKQLISATTLLAGAMLLLTGLLFAADGSALAGMQHWLGSLALAAALGMLWLGRSLYFKVAMPLKRATHAARMMAGGDLTSIIKVQGEDEMAQLLAALRQTNVNLRSIIGDVRANFDQISMATDEIADGNMDLSGRTESQASSLQETAASMEQLTSTVQQSASNVASANQLAEKAAEVAAQGGDIVAQVVATMDAINASSSKILDIIGMIDGIAFQTNILALNAAVEAARAGEEGRGFAVVASEVRALAQRSAAAAKEIKELINASIEKVQTGAQLTNSAGVTMNEVIAAVSRVTQVMDEISNATQEQSDGIGQVNLAVIQIDDITQRNAALVEEAAAAAGNLALQTRCVSQAIAVFKLNSGHGARTSVAVATQTAAEEHRVRSAAVEQRKVKLLA</sequence>
<dbReference type="Gene3D" id="1.10.287.950">
    <property type="entry name" value="Methyl-accepting chemotaxis protein"/>
    <property type="match status" value="1"/>
</dbReference>
<dbReference type="Pfam" id="PF00672">
    <property type="entry name" value="HAMP"/>
    <property type="match status" value="1"/>
</dbReference>
<dbReference type="SMART" id="SM00304">
    <property type="entry name" value="HAMP"/>
    <property type="match status" value="1"/>
</dbReference>
<feature type="transmembrane region" description="Helical" evidence="3">
    <location>
        <begin position="201"/>
        <end position="221"/>
    </location>
</feature>
<gene>
    <name evidence="7" type="ORF">GTP27_15300</name>
</gene>
<keyword evidence="3" id="KW-1133">Transmembrane helix</keyword>
<feature type="domain" description="HAMP" evidence="6">
    <location>
        <begin position="222"/>
        <end position="274"/>
    </location>
</feature>
<evidence type="ECO:0000256" key="1">
    <source>
        <dbReference type="ARBA" id="ARBA00029447"/>
    </source>
</evidence>
<dbReference type="PROSITE" id="PS50885">
    <property type="entry name" value="HAMP"/>
    <property type="match status" value="1"/>
</dbReference>
<accession>A0ABW9VMK4</accession>
<comment type="caution">
    <text evidence="7">The sequence shown here is derived from an EMBL/GenBank/DDBJ whole genome shotgun (WGS) entry which is preliminary data.</text>
</comment>
<dbReference type="Pfam" id="PF00015">
    <property type="entry name" value="MCPsignal"/>
    <property type="match status" value="1"/>
</dbReference>
<protein>
    <submittedName>
        <fullName evidence="7">PAS domain S-box protein</fullName>
    </submittedName>
</protein>
<dbReference type="Gene3D" id="3.30.450.20">
    <property type="entry name" value="PAS domain"/>
    <property type="match status" value="1"/>
</dbReference>
<dbReference type="EMBL" id="WWCM01000010">
    <property type="protein sequence ID" value="MYM40692.1"/>
    <property type="molecule type" value="Genomic_DNA"/>
</dbReference>
<feature type="domain" description="PAS" evidence="5">
    <location>
        <begin position="13"/>
        <end position="50"/>
    </location>
</feature>
<dbReference type="SUPFAM" id="SSF58104">
    <property type="entry name" value="Methyl-accepting chemotaxis protein (MCP) signaling domain"/>
    <property type="match status" value="1"/>
</dbReference>
<keyword evidence="3" id="KW-0472">Membrane</keyword>
<evidence type="ECO:0000313" key="8">
    <source>
        <dbReference type="Proteomes" id="UP000478090"/>
    </source>
</evidence>
<proteinExistence type="inferred from homology"/>
<evidence type="ECO:0000259" key="4">
    <source>
        <dbReference type="PROSITE" id="PS50111"/>
    </source>
</evidence>
<dbReference type="InterPro" id="IPR004089">
    <property type="entry name" value="MCPsignal_dom"/>
</dbReference>
<dbReference type="CDD" id="cd06225">
    <property type="entry name" value="HAMP"/>
    <property type="match status" value="1"/>
</dbReference>
<dbReference type="PANTHER" id="PTHR43531:SF7">
    <property type="entry name" value="AEROTAXIS RECEPTOR"/>
    <property type="match status" value="1"/>
</dbReference>
<evidence type="ECO:0000256" key="3">
    <source>
        <dbReference type="SAM" id="Phobius"/>
    </source>
</evidence>
<name>A0ABW9VMK4_9BURK</name>
<dbReference type="InterPro" id="IPR003660">
    <property type="entry name" value="HAMP_dom"/>
</dbReference>
<evidence type="ECO:0000259" key="5">
    <source>
        <dbReference type="PROSITE" id="PS50112"/>
    </source>
</evidence>
<dbReference type="InterPro" id="IPR035965">
    <property type="entry name" value="PAS-like_dom_sf"/>
</dbReference>
<evidence type="ECO:0000256" key="2">
    <source>
        <dbReference type="PROSITE-ProRule" id="PRU00284"/>
    </source>
</evidence>
<dbReference type="SMART" id="SM00091">
    <property type="entry name" value="PAS"/>
    <property type="match status" value="1"/>
</dbReference>
<dbReference type="PROSITE" id="PS50112">
    <property type="entry name" value="PAS"/>
    <property type="match status" value="1"/>
</dbReference>
<dbReference type="SMART" id="SM00283">
    <property type="entry name" value="MA"/>
    <property type="match status" value="1"/>
</dbReference>
<reference evidence="7 8" key="1">
    <citation type="submission" date="2019-12" db="EMBL/GenBank/DDBJ databases">
        <title>Novel species isolated from a subtropical stream in China.</title>
        <authorList>
            <person name="Lu H."/>
        </authorList>
    </citation>
    <scope>NUCLEOTIDE SEQUENCE [LARGE SCALE GENOMIC DNA]</scope>
    <source>
        <strain evidence="7 8">CY13W</strain>
    </source>
</reference>
<evidence type="ECO:0000259" key="6">
    <source>
        <dbReference type="PROSITE" id="PS50885"/>
    </source>
</evidence>
<comment type="similarity">
    <text evidence="1">Belongs to the methyl-accepting chemotaxis (MCP) protein family.</text>
</comment>
<keyword evidence="3" id="KW-0812">Transmembrane</keyword>
<dbReference type="InterPro" id="IPR000014">
    <property type="entry name" value="PAS"/>
</dbReference>
<keyword evidence="2" id="KW-0807">Transducer</keyword>
<dbReference type="PANTHER" id="PTHR43531">
    <property type="entry name" value="PROTEIN ICFG"/>
    <property type="match status" value="1"/>
</dbReference>
<keyword evidence="8" id="KW-1185">Reference proteome</keyword>
<dbReference type="Proteomes" id="UP000478090">
    <property type="component" value="Unassembled WGS sequence"/>
</dbReference>
<dbReference type="PROSITE" id="PS50111">
    <property type="entry name" value="CHEMOTAXIS_TRANSDUC_2"/>
    <property type="match status" value="1"/>
</dbReference>
<organism evidence="7 8">
    <name type="scientific">Duganella qianjiadongensis</name>
    <dbReference type="NCBI Taxonomy" id="2692176"/>
    <lineage>
        <taxon>Bacteria</taxon>
        <taxon>Pseudomonadati</taxon>
        <taxon>Pseudomonadota</taxon>
        <taxon>Betaproteobacteria</taxon>
        <taxon>Burkholderiales</taxon>
        <taxon>Oxalobacteraceae</taxon>
        <taxon>Telluria group</taxon>
        <taxon>Duganella</taxon>
    </lineage>
</organism>
<feature type="domain" description="Methyl-accepting transducer" evidence="4">
    <location>
        <begin position="279"/>
        <end position="508"/>
    </location>
</feature>
<dbReference type="CDD" id="cd11386">
    <property type="entry name" value="MCP_signal"/>
    <property type="match status" value="1"/>
</dbReference>
<dbReference type="Pfam" id="PF08447">
    <property type="entry name" value="PAS_3"/>
    <property type="match status" value="1"/>
</dbReference>
<dbReference type="NCBIfam" id="TIGR00229">
    <property type="entry name" value="sensory_box"/>
    <property type="match status" value="1"/>
</dbReference>
<dbReference type="RefSeq" id="WP_161040039.1">
    <property type="nucleotide sequence ID" value="NZ_WWCM01000010.1"/>
</dbReference>
<dbReference type="InterPro" id="IPR013655">
    <property type="entry name" value="PAS_fold_3"/>
</dbReference>